<evidence type="ECO:0000313" key="3">
    <source>
        <dbReference type="Proteomes" id="UP001050691"/>
    </source>
</evidence>
<feature type="region of interest" description="Disordered" evidence="1">
    <location>
        <begin position="140"/>
        <end position="162"/>
    </location>
</feature>
<sequence length="216" mass="23553">MSVVNIPPGIYSIESVAYPNRVLDLQDKSSYIDETKNIFTLQAIYPSSNIYCSSVGPGTGVVGTPFQQMGFRAYGTGKINIHQIVAPTQTGTQDLALVAGETETEQNCLSKDGKNIIIMAQSLRRLTRIMVCSLLRGLSASSESDNGEDGVSQRDSGLVESEDEETTCSVDLQCETCSKENCECITLLLMGMTSTPLSEDKAWVLELQDLEYNKNK</sequence>
<evidence type="ECO:0000256" key="1">
    <source>
        <dbReference type="SAM" id="MobiDB-lite"/>
    </source>
</evidence>
<organism evidence="2 3">
    <name type="scientific">Clathrus columnatus</name>
    <dbReference type="NCBI Taxonomy" id="1419009"/>
    <lineage>
        <taxon>Eukaryota</taxon>
        <taxon>Fungi</taxon>
        <taxon>Dikarya</taxon>
        <taxon>Basidiomycota</taxon>
        <taxon>Agaricomycotina</taxon>
        <taxon>Agaricomycetes</taxon>
        <taxon>Phallomycetidae</taxon>
        <taxon>Phallales</taxon>
        <taxon>Clathraceae</taxon>
        <taxon>Clathrus</taxon>
    </lineage>
</organism>
<comment type="caution">
    <text evidence="2">The sequence shown here is derived from an EMBL/GenBank/DDBJ whole genome shotgun (WGS) entry which is preliminary data.</text>
</comment>
<dbReference type="Proteomes" id="UP001050691">
    <property type="component" value="Unassembled WGS sequence"/>
</dbReference>
<accession>A0AAV5AUQ1</accession>
<keyword evidence="3" id="KW-1185">Reference proteome</keyword>
<name>A0AAV5AUQ1_9AGAM</name>
<reference evidence="2" key="1">
    <citation type="submission" date="2021-10" db="EMBL/GenBank/DDBJ databases">
        <title>De novo Genome Assembly of Clathrus columnatus (Basidiomycota, Fungi) Using Illumina and Nanopore Sequence Data.</title>
        <authorList>
            <person name="Ogiso-Tanaka E."/>
            <person name="Itagaki H."/>
            <person name="Hosoya T."/>
            <person name="Hosaka K."/>
        </authorList>
    </citation>
    <scope>NUCLEOTIDE SEQUENCE</scope>
    <source>
        <strain evidence="2">MO-923</strain>
    </source>
</reference>
<proteinExistence type="predicted"/>
<gene>
    <name evidence="2" type="ORF">Clacol_010320</name>
</gene>
<dbReference type="AlphaFoldDB" id="A0AAV5AUQ1"/>
<dbReference type="EMBL" id="BPWL01000012">
    <property type="protein sequence ID" value="GJJ16041.1"/>
    <property type="molecule type" value="Genomic_DNA"/>
</dbReference>
<protein>
    <submittedName>
        <fullName evidence="2">Uncharacterized protein</fullName>
    </submittedName>
</protein>
<evidence type="ECO:0000313" key="2">
    <source>
        <dbReference type="EMBL" id="GJJ16041.1"/>
    </source>
</evidence>